<gene>
    <name evidence="1" type="ORF">ERS008667_02927</name>
</gene>
<protein>
    <submittedName>
        <fullName evidence="1">Uncharacterized protein</fullName>
    </submittedName>
</protein>
<dbReference type="AlphaFoldDB" id="A0A0T9QTF2"/>
<evidence type="ECO:0000313" key="2">
    <source>
        <dbReference type="Proteomes" id="UP000038204"/>
    </source>
</evidence>
<accession>A0A0T9QTF2</accession>
<name>A0A0T9QTF2_9GAMM</name>
<dbReference type="EMBL" id="CQBK01000021">
    <property type="protein sequence ID" value="CNI27598.1"/>
    <property type="molecule type" value="Genomic_DNA"/>
</dbReference>
<organism evidence="1 2">
    <name type="scientific">Yersinia similis</name>
    <dbReference type="NCBI Taxonomy" id="367190"/>
    <lineage>
        <taxon>Bacteria</taxon>
        <taxon>Pseudomonadati</taxon>
        <taxon>Pseudomonadota</taxon>
        <taxon>Gammaproteobacteria</taxon>
        <taxon>Enterobacterales</taxon>
        <taxon>Yersiniaceae</taxon>
        <taxon>Yersinia</taxon>
    </lineage>
</organism>
<sequence length="58" mass="6798">MSLCFFKSSMTQPTVILQRTLSIILHKKLFCIKKLCCKKRSPVKNITHLDCFFPMVNH</sequence>
<evidence type="ECO:0000313" key="1">
    <source>
        <dbReference type="EMBL" id="CNI27598.1"/>
    </source>
</evidence>
<proteinExistence type="predicted"/>
<reference evidence="1 2" key="1">
    <citation type="submission" date="2015-03" db="EMBL/GenBank/DDBJ databases">
        <authorList>
            <person name="Murphy D."/>
        </authorList>
    </citation>
    <scope>NUCLEOTIDE SEQUENCE [LARGE SCALE GENOMIC DNA]</scope>
    <source>
        <strain evidence="1 2">Y233</strain>
    </source>
</reference>
<dbReference type="Proteomes" id="UP000038204">
    <property type="component" value="Unassembled WGS sequence"/>
</dbReference>